<dbReference type="EMBL" id="VIVR01000001">
    <property type="protein sequence ID" value="TWE20640.1"/>
    <property type="molecule type" value="Genomic_DNA"/>
</dbReference>
<accession>A0A561EYF5</accession>
<dbReference type="AlphaFoldDB" id="A0A561EYF5"/>
<dbReference type="Proteomes" id="UP000318416">
    <property type="component" value="Unassembled WGS sequence"/>
</dbReference>
<reference evidence="1 2" key="1">
    <citation type="submission" date="2019-06" db="EMBL/GenBank/DDBJ databases">
        <title>Sequencing the genomes of 1000 actinobacteria strains.</title>
        <authorList>
            <person name="Klenk H.-P."/>
        </authorList>
    </citation>
    <scope>NUCLEOTIDE SEQUENCE [LARGE SCALE GENOMIC DNA]</scope>
    <source>
        <strain evidence="1 2">DSM 41649</strain>
    </source>
</reference>
<comment type="caution">
    <text evidence="1">The sequence shown here is derived from an EMBL/GenBank/DDBJ whole genome shotgun (WGS) entry which is preliminary data.</text>
</comment>
<evidence type="ECO:0000313" key="2">
    <source>
        <dbReference type="Proteomes" id="UP000318416"/>
    </source>
</evidence>
<protein>
    <submittedName>
        <fullName evidence="1">Uncharacterized protein</fullName>
    </submittedName>
</protein>
<organism evidence="1 2">
    <name type="scientific">Kitasatospora atroaurantiaca</name>
    <dbReference type="NCBI Taxonomy" id="285545"/>
    <lineage>
        <taxon>Bacteria</taxon>
        <taxon>Bacillati</taxon>
        <taxon>Actinomycetota</taxon>
        <taxon>Actinomycetes</taxon>
        <taxon>Kitasatosporales</taxon>
        <taxon>Streptomycetaceae</taxon>
        <taxon>Kitasatospora</taxon>
    </lineage>
</organism>
<evidence type="ECO:0000313" key="1">
    <source>
        <dbReference type="EMBL" id="TWE20640.1"/>
    </source>
</evidence>
<sequence>MTVRRSRIACPCAPATPALTIRRYIDLALICSACCR</sequence>
<name>A0A561EYF5_9ACTN</name>
<keyword evidence="2" id="KW-1185">Reference proteome</keyword>
<proteinExistence type="predicted"/>
<gene>
    <name evidence="1" type="ORF">FB465_5795</name>
</gene>